<dbReference type="EMBL" id="CP048113">
    <property type="protein sequence ID" value="QHS58155.1"/>
    <property type="molecule type" value="Genomic_DNA"/>
</dbReference>
<evidence type="ECO:0000313" key="1">
    <source>
        <dbReference type="EMBL" id="QHS58155.1"/>
    </source>
</evidence>
<evidence type="ECO:0000313" key="2">
    <source>
        <dbReference type="Proteomes" id="UP000476411"/>
    </source>
</evidence>
<keyword evidence="2" id="KW-1185">Reference proteome</keyword>
<organism evidence="1 2">
    <name type="scientific">Chitinophaga agri</name>
    <dbReference type="NCBI Taxonomy" id="2703787"/>
    <lineage>
        <taxon>Bacteria</taxon>
        <taxon>Pseudomonadati</taxon>
        <taxon>Bacteroidota</taxon>
        <taxon>Chitinophagia</taxon>
        <taxon>Chitinophagales</taxon>
        <taxon>Chitinophagaceae</taxon>
        <taxon>Chitinophaga</taxon>
    </lineage>
</organism>
<accession>A0A6B9ZAF3</accession>
<name>A0A6B9ZAF3_9BACT</name>
<reference evidence="1 2" key="1">
    <citation type="submission" date="2020-01" db="EMBL/GenBank/DDBJ databases">
        <title>Complete genome sequence of Chitinophaga sp. H33E-04 isolated from quinoa roots.</title>
        <authorList>
            <person name="Weon H.-Y."/>
            <person name="Lee S.A."/>
        </authorList>
    </citation>
    <scope>NUCLEOTIDE SEQUENCE [LARGE SCALE GENOMIC DNA]</scope>
    <source>
        <strain evidence="1 2">H33E-04</strain>
    </source>
</reference>
<proteinExistence type="predicted"/>
<dbReference type="RefSeq" id="WP_162329860.1">
    <property type="nucleotide sequence ID" value="NZ_CP048113.1"/>
</dbReference>
<dbReference type="KEGG" id="chih:GWR21_00655"/>
<dbReference type="Proteomes" id="UP000476411">
    <property type="component" value="Chromosome"/>
</dbReference>
<protein>
    <submittedName>
        <fullName evidence="1">Universal stress protein</fullName>
    </submittedName>
</protein>
<dbReference type="AlphaFoldDB" id="A0A6B9ZAF3"/>
<dbReference type="Gene3D" id="3.40.50.12370">
    <property type="match status" value="1"/>
</dbReference>
<sequence>MRKILLIFNGKSAANLLSFGCYIAGVVKGRLLGLFPEEIEYDESPRRIVTSTASQSGITDIGPAVETNHTNDIQADIRRFQQMCERKGIHASVHNGSRFTIADLADESRFADLIIVDATPRKGFLTESVHERIVKELVSAAECPVIIAPASFEPVEEVVFWYNRSASAAFAMKEFAYIFSFSDDIKATVALTLNDGDDDTGDTHAVREWLSRYYEYGDVVILKEHQEKTLFDYLLRKKKVLVVTGAHGRAALRRFFQHSQTDLQLKTLPFPLLITHH</sequence>
<gene>
    <name evidence="1" type="ORF">GWR21_00655</name>
</gene>